<reference evidence="10" key="1">
    <citation type="journal article" date="2021" name="PeerJ">
        <title>Extensive microbial diversity within the chicken gut microbiome revealed by metagenomics and culture.</title>
        <authorList>
            <person name="Gilroy R."/>
            <person name="Ravi A."/>
            <person name="Getino M."/>
            <person name="Pursley I."/>
            <person name="Horton D.L."/>
            <person name="Alikhan N.F."/>
            <person name="Baker D."/>
            <person name="Gharbi K."/>
            <person name="Hall N."/>
            <person name="Watson M."/>
            <person name="Adriaenssens E.M."/>
            <person name="Foster-Nyarko E."/>
            <person name="Jarju S."/>
            <person name="Secka A."/>
            <person name="Antonio M."/>
            <person name="Oren A."/>
            <person name="Chaudhuri R.R."/>
            <person name="La Ragione R."/>
            <person name="Hildebrand F."/>
            <person name="Pallen M.J."/>
        </authorList>
    </citation>
    <scope>NUCLEOTIDE SEQUENCE</scope>
    <source>
        <strain evidence="10">26628</strain>
    </source>
</reference>
<feature type="transmembrane region" description="Helical" evidence="7">
    <location>
        <begin position="60"/>
        <end position="85"/>
    </location>
</feature>
<dbReference type="Gene3D" id="1.20.1560.10">
    <property type="entry name" value="ABC transporter type 1, transmembrane domain"/>
    <property type="match status" value="1"/>
</dbReference>
<dbReference type="SMART" id="SM00382">
    <property type="entry name" value="AAA"/>
    <property type="match status" value="1"/>
</dbReference>
<feature type="transmembrane region" description="Helical" evidence="7">
    <location>
        <begin position="256"/>
        <end position="274"/>
    </location>
</feature>
<accession>A0A9D1VV63</accession>
<name>A0A9D1VV63_9FIRM</name>
<dbReference type="InterPro" id="IPR027417">
    <property type="entry name" value="P-loop_NTPase"/>
</dbReference>
<keyword evidence="2 7" id="KW-0812">Transmembrane</keyword>
<reference evidence="10" key="2">
    <citation type="submission" date="2021-04" db="EMBL/GenBank/DDBJ databases">
        <authorList>
            <person name="Gilroy R."/>
        </authorList>
    </citation>
    <scope>NUCLEOTIDE SEQUENCE</scope>
    <source>
        <strain evidence="10">26628</strain>
    </source>
</reference>
<feature type="transmembrane region" description="Helical" evidence="7">
    <location>
        <begin position="25"/>
        <end position="48"/>
    </location>
</feature>
<keyword evidence="6 7" id="KW-0472">Membrane</keyword>
<evidence type="ECO:0000256" key="2">
    <source>
        <dbReference type="ARBA" id="ARBA00022692"/>
    </source>
</evidence>
<dbReference type="SUPFAM" id="SSF90123">
    <property type="entry name" value="ABC transporter transmembrane region"/>
    <property type="match status" value="1"/>
</dbReference>
<evidence type="ECO:0000256" key="3">
    <source>
        <dbReference type="ARBA" id="ARBA00022741"/>
    </source>
</evidence>
<dbReference type="PROSITE" id="PS00211">
    <property type="entry name" value="ABC_TRANSPORTER_1"/>
    <property type="match status" value="1"/>
</dbReference>
<protein>
    <submittedName>
        <fullName evidence="10">ABC transporter ATP-binding protein/permease</fullName>
    </submittedName>
</protein>
<dbReference type="PANTHER" id="PTHR43394">
    <property type="entry name" value="ATP-DEPENDENT PERMEASE MDL1, MITOCHONDRIAL"/>
    <property type="match status" value="1"/>
</dbReference>
<evidence type="ECO:0000259" key="8">
    <source>
        <dbReference type="PROSITE" id="PS50893"/>
    </source>
</evidence>
<dbReference type="InterPro" id="IPR003593">
    <property type="entry name" value="AAA+_ATPase"/>
</dbReference>
<dbReference type="GO" id="GO:0005524">
    <property type="term" value="F:ATP binding"/>
    <property type="evidence" value="ECO:0007669"/>
    <property type="project" value="UniProtKB-KW"/>
</dbReference>
<sequence>MEGRKKKKGSGAIRAFFSYYKPHRALFAVDLVCSFLIAVCNLFYPAVARMIMNDLVPNKAIALILVWAGVLLAVYLFKAALTYIVGYWGHVLGVRIQADMRRQFFSHVERLPFSYFDETRTGTIMSRIVNDLFETSELAHHGPEDTFTSFISIAGAVVMLLFVDPWLALIVALFVPLMVLFAVKMRGRMHGAFSRSREKIAEVNAEIESSVSGIRVTKAYTAEEREEEKFDAANGAFKQARAGAYRYMGIFQGGMGLFNDLLYLIALLAGGLFFCFDRVDGGDFTAFILYVTMLLTPIRTLVNLFEQIQDGLAGFGRFREVLALPEESEPEHPLPVAQLRGDVEFDDVCFSYKNKESGETAVLDHLSFTVREGTTVALVGPSGGGKTTVCHLIPRFYELDAGAIRIGGIDIRDVTRRTLRRSVGIVAQDVFLYGGSIRDNIAYGDPDADDAAVLAAAKRADIHDFAMSLPKGYDTEVGERGVKLSGGQKQRISIARAFLKDPPLLILDEATSALDNVTEQQIQDSLAELSRGRTTIVVAHRLSTVRGADEILVIEEGKIAERGTHEQLLARGGIYAGLWRG</sequence>
<dbReference type="PROSITE" id="PS50893">
    <property type="entry name" value="ABC_TRANSPORTER_2"/>
    <property type="match status" value="1"/>
</dbReference>
<keyword evidence="4 10" id="KW-0067">ATP-binding</keyword>
<dbReference type="InterPro" id="IPR003439">
    <property type="entry name" value="ABC_transporter-like_ATP-bd"/>
</dbReference>
<dbReference type="CDD" id="cd18549">
    <property type="entry name" value="ABC_6TM_YwjA_like"/>
    <property type="match status" value="1"/>
</dbReference>
<dbReference type="PANTHER" id="PTHR43394:SF1">
    <property type="entry name" value="ATP-BINDING CASSETTE SUB-FAMILY B MEMBER 10, MITOCHONDRIAL"/>
    <property type="match status" value="1"/>
</dbReference>
<keyword evidence="5 7" id="KW-1133">Transmembrane helix</keyword>
<gene>
    <name evidence="10" type="ORF">H9737_05840</name>
</gene>
<dbReference type="InterPro" id="IPR039421">
    <property type="entry name" value="Type_1_exporter"/>
</dbReference>
<organism evidence="10 11">
    <name type="scientific">Candidatus Borkfalkia faecigallinarum</name>
    <dbReference type="NCBI Taxonomy" id="2838509"/>
    <lineage>
        <taxon>Bacteria</taxon>
        <taxon>Bacillati</taxon>
        <taxon>Bacillota</taxon>
        <taxon>Clostridia</taxon>
        <taxon>Christensenellales</taxon>
        <taxon>Christensenellaceae</taxon>
        <taxon>Candidatus Borkfalkia</taxon>
    </lineage>
</organism>
<dbReference type="Pfam" id="PF00005">
    <property type="entry name" value="ABC_tran"/>
    <property type="match status" value="1"/>
</dbReference>
<evidence type="ECO:0000313" key="10">
    <source>
        <dbReference type="EMBL" id="HIX47190.1"/>
    </source>
</evidence>
<dbReference type="GO" id="GO:0015421">
    <property type="term" value="F:ABC-type oligopeptide transporter activity"/>
    <property type="evidence" value="ECO:0007669"/>
    <property type="project" value="TreeGrafter"/>
</dbReference>
<evidence type="ECO:0000313" key="11">
    <source>
        <dbReference type="Proteomes" id="UP000824249"/>
    </source>
</evidence>
<feature type="domain" description="ABC transporter" evidence="8">
    <location>
        <begin position="343"/>
        <end position="581"/>
    </location>
</feature>
<dbReference type="GO" id="GO:0005886">
    <property type="term" value="C:plasma membrane"/>
    <property type="evidence" value="ECO:0007669"/>
    <property type="project" value="UniProtKB-SubCell"/>
</dbReference>
<dbReference type="Proteomes" id="UP000824249">
    <property type="component" value="Unassembled WGS sequence"/>
</dbReference>
<evidence type="ECO:0000256" key="4">
    <source>
        <dbReference type="ARBA" id="ARBA00022840"/>
    </source>
</evidence>
<evidence type="ECO:0000256" key="1">
    <source>
        <dbReference type="ARBA" id="ARBA00004651"/>
    </source>
</evidence>
<evidence type="ECO:0000256" key="5">
    <source>
        <dbReference type="ARBA" id="ARBA00022989"/>
    </source>
</evidence>
<feature type="transmembrane region" description="Helical" evidence="7">
    <location>
        <begin position="150"/>
        <end position="183"/>
    </location>
</feature>
<evidence type="ECO:0000259" key="9">
    <source>
        <dbReference type="PROSITE" id="PS50929"/>
    </source>
</evidence>
<dbReference type="SUPFAM" id="SSF52540">
    <property type="entry name" value="P-loop containing nucleoside triphosphate hydrolases"/>
    <property type="match status" value="1"/>
</dbReference>
<dbReference type="AlphaFoldDB" id="A0A9D1VV63"/>
<dbReference type="PROSITE" id="PS50929">
    <property type="entry name" value="ABC_TM1F"/>
    <property type="match status" value="1"/>
</dbReference>
<dbReference type="EMBL" id="DXFD01000087">
    <property type="protein sequence ID" value="HIX47190.1"/>
    <property type="molecule type" value="Genomic_DNA"/>
</dbReference>
<dbReference type="Pfam" id="PF00664">
    <property type="entry name" value="ABC_membrane"/>
    <property type="match status" value="1"/>
</dbReference>
<dbReference type="GO" id="GO:0016887">
    <property type="term" value="F:ATP hydrolysis activity"/>
    <property type="evidence" value="ECO:0007669"/>
    <property type="project" value="InterPro"/>
</dbReference>
<evidence type="ECO:0000256" key="7">
    <source>
        <dbReference type="SAM" id="Phobius"/>
    </source>
</evidence>
<comment type="subcellular location">
    <subcellularLocation>
        <location evidence="1">Cell membrane</location>
        <topology evidence="1">Multi-pass membrane protein</topology>
    </subcellularLocation>
</comment>
<dbReference type="InterPro" id="IPR011527">
    <property type="entry name" value="ABC1_TM_dom"/>
</dbReference>
<feature type="domain" description="ABC transmembrane type-1" evidence="9">
    <location>
        <begin position="31"/>
        <end position="310"/>
    </location>
</feature>
<dbReference type="FunFam" id="3.40.50.300:FF:000218">
    <property type="entry name" value="Multidrug ABC transporter ATP-binding protein"/>
    <property type="match status" value="1"/>
</dbReference>
<proteinExistence type="predicted"/>
<dbReference type="Gene3D" id="3.40.50.300">
    <property type="entry name" value="P-loop containing nucleotide triphosphate hydrolases"/>
    <property type="match status" value="1"/>
</dbReference>
<keyword evidence="3" id="KW-0547">Nucleotide-binding</keyword>
<dbReference type="InterPro" id="IPR036640">
    <property type="entry name" value="ABC1_TM_sf"/>
</dbReference>
<comment type="caution">
    <text evidence="10">The sequence shown here is derived from an EMBL/GenBank/DDBJ whole genome shotgun (WGS) entry which is preliminary data.</text>
</comment>
<dbReference type="InterPro" id="IPR017871">
    <property type="entry name" value="ABC_transporter-like_CS"/>
</dbReference>
<evidence type="ECO:0000256" key="6">
    <source>
        <dbReference type="ARBA" id="ARBA00023136"/>
    </source>
</evidence>